<reference evidence="1 2" key="1">
    <citation type="submission" date="2014-04" db="EMBL/GenBank/DDBJ databases">
        <authorList>
            <consortium name="DOE Joint Genome Institute"/>
            <person name="Kuo A."/>
            <person name="Ruytinx J."/>
            <person name="Rineau F."/>
            <person name="Colpaert J."/>
            <person name="Kohler A."/>
            <person name="Nagy L.G."/>
            <person name="Floudas D."/>
            <person name="Copeland A."/>
            <person name="Barry K.W."/>
            <person name="Cichocki N."/>
            <person name="Veneault-Fourrey C."/>
            <person name="LaButti K."/>
            <person name="Lindquist E.A."/>
            <person name="Lipzen A."/>
            <person name="Lundell T."/>
            <person name="Morin E."/>
            <person name="Murat C."/>
            <person name="Sun H."/>
            <person name="Tunlid A."/>
            <person name="Henrissat B."/>
            <person name="Grigoriev I.V."/>
            <person name="Hibbett D.S."/>
            <person name="Martin F."/>
            <person name="Nordberg H.P."/>
            <person name="Cantor M.N."/>
            <person name="Hua S.X."/>
        </authorList>
    </citation>
    <scope>NUCLEOTIDE SEQUENCE [LARGE SCALE GENOMIC DNA]</scope>
    <source>
        <strain evidence="1 2">UH-Slu-Lm8-n1</strain>
    </source>
</reference>
<dbReference type="OrthoDB" id="2416294at2759"/>
<keyword evidence="2" id="KW-1185">Reference proteome</keyword>
<dbReference type="InterPro" id="IPR036397">
    <property type="entry name" value="RNaseH_sf"/>
</dbReference>
<dbReference type="STRING" id="930992.A0A0D0AF05"/>
<evidence type="ECO:0000313" key="2">
    <source>
        <dbReference type="Proteomes" id="UP000054485"/>
    </source>
</evidence>
<dbReference type="Proteomes" id="UP000054485">
    <property type="component" value="Unassembled WGS sequence"/>
</dbReference>
<gene>
    <name evidence="1" type="ORF">CY34DRAFT_20711</name>
</gene>
<dbReference type="Gene3D" id="3.30.420.10">
    <property type="entry name" value="Ribonuclease H-like superfamily/Ribonuclease H"/>
    <property type="match status" value="1"/>
</dbReference>
<dbReference type="EMBL" id="KN835136">
    <property type="protein sequence ID" value="KIK48805.1"/>
    <property type="molecule type" value="Genomic_DNA"/>
</dbReference>
<protein>
    <recommendedName>
        <fullName evidence="3">Tc1-like transposase DDE domain-containing protein</fullName>
    </recommendedName>
</protein>
<dbReference type="PANTHER" id="PTHR35871">
    <property type="entry name" value="EXPRESSED PROTEIN"/>
    <property type="match status" value="1"/>
</dbReference>
<dbReference type="InParanoid" id="A0A0D0AF05"/>
<accession>A0A0D0AF05</accession>
<organism evidence="1 2">
    <name type="scientific">Suillus luteus UH-Slu-Lm8-n1</name>
    <dbReference type="NCBI Taxonomy" id="930992"/>
    <lineage>
        <taxon>Eukaryota</taxon>
        <taxon>Fungi</taxon>
        <taxon>Dikarya</taxon>
        <taxon>Basidiomycota</taxon>
        <taxon>Agaricomycotina</taxon>
        <taxon>Agaricomycetes</taxon>
        <taxon>Agaricomycetidae</taxon>
        <taxon>Boletales</taxon>
        <taxon>Suillineae</taxon>
        <taxon>Suillaceae</taxon>
        <taxon>Suillus</taxon>
    </lineage>
</organism>
<dbReference type="GO" id="GO:0003676">
    <property type="term" value="F:nucleic acid binding"/>
    <property type="evidence" value="ECO:0007669"/>
    <property type="project" value="InterPro"/>
</dbReference>
<evidence type="ECO:0008006" key="3">
    <source>
        <dbReference type="Google" id="ProtNLM"/>
    </source>
</evidence>
<name>A0A0D0AF05_9AGAM</name>
<evidence type="ECO:0000313" key="1">
    <source>
        <dbReference type="EMBL" id="KIK48805.1"/>
    </source>
</evidence>
<reference evidence="2" key="2">
    <citation type="submission" date="2015-01" db="EMBL/GenBank/DDBJ databases">
        <title>Evolutionary Origins and Diversification of the Mycorrhizal Mutualists.</title>
        <authorList>
            <consortium name="DOE Joint Genome Institute"/>
            <consortium name="Mycorrhizal Genomics Consortium"/>
            <person name="Kohler A."/>
            <person name="Kuo A."/>
            <person name="Nagy L.G."/>
            <person name="Floudas D."/>
            <person name="Copeland A."/>
            <person name="Barry K.W."/>
            <person name="Cichocki N."/>
            <person name="Veneault-Fourrey C."/>
            <person name="LaButti K."/>
            <person name="Lindquist E.A."/>
            <person name="Lipzen A."/>
            <person name="Lundell T."/>
            <person name="Morin E."/>
            <person name="Murat C."/>
            <person name="Riley R."/>
            <person name="Ohm R."/>
            <person name="Sun H."/>
            <person name="Tunlid A."/>
            <person name="Henrissat B."/>
            <person name="Grigoriev I.V."/>
            <person name="Hibbett D.S."/>
            <person name="Martin F."/>
        </authorList>
    </citation>
    <scope>NUCLEOTIDE SEQUENCE [LARGE SCALE GENOMIC DNA]</scope>
    <source>
        <strain evidence="2">UH-Slu-Lm8-n1</strain>
    </source>
</reference>
<proteinExistence type="predicted"/>
<dbReference type="PANTHER" id="PTHR35871:SF1">
    <property type="entry name" value="CXC1-LIKE CYSTEINE CLUSTER ASSOCIATED WITH KDZ TRANSPOSASES DOMAIN-CONTAINING PROTEIN"/>
    <property type="match status" value="1"/>
</dbReference>
<dbReference type="AlphaFoldDB" id="A0A0D0AF05"/>
<sequence length="132" mass="15201">MLYNEPDFVGVKSQLKLACEARGFCAIFFPKFHCELNFIEQCWGYSKRIYHKLPMSSKEVDLKRNVLQSLDLVPLLAICRFSTRSLRFMDAYIKGLDGKQAAWASKKYHGHQTLPETIMRDLTDAGLVSNIH</sequence>
<dbReference type="HOGENOM" id="CLU_005726_8_0_1"/>